<feature type="non-terminal residue" evidence="1">
    <location>
        <position position="1"/>
    </location>
</feature>
<dbReference type="HOGENOM" id="CLU_2729259_0_0_1"/>
<accession>A0A0C3NLW0</accession>
<organism evidence="1 2">
    <name type="scientific">Pisolithus tinctorius Marx 270</name>
    <dbReference type="NCBI Taxonomy" id="870435"/>
    <lineage>
        <taxon>Eukaryota</taxon>
        <taxon>Fungi</taxon>
        <taxon>Dikarya</taxon>
        <taxon>Basidiomycota</taxon>
        <taxon>Agaricomycotina</taxon>
        <taxon>Agaricomycetes</taxon>
        <taxon>Agaricomycetidae</taxon>
        <taxon>Boletales</taxon>
        <taxon>Sclerodermatineae</taxon>
        <taxon>Pisolithaceae</taxon>
        <taxon>Pisolithus</taxon>
    </lineage>
</organism>
<keyword evidence="2" id="KW-1185">Reference proteome</keyword>
<reference evidence="2" key="2">
    <citation type="submission" date="2015-01" db="EMBL/GenBank/DDBJ databases">
        <title>Evolutionary Origins and Diversification of the Mycorrhizal Mutualists.</title>
        <authorList>
            <consortium name="DOE Joint Genome Institute"/>
            <consortium name="Mycorrhizal Genomics Consortium"/>
            <person name="Kohler A."/>
            <person name="Kuo A."/>
            <person name="Nagy L.G."/>
            <person name="Floudas D."/>
            <person name="Copeland A."/>
            <person name="Barry K.W."/>
            <person name="Cichocki N."/>
            <person name="Veneault-Fourrey C."/>
            <person name="LaButti K."/>
            <person name="Lindquist E.A."/>
            <person name="Lipzen A."/>
            <person name="Lundell T."/>
            <person name="Morin E."/>
            <person name="Murat C."/>
            <person name="Riley R."/>
            <person name="Ohm R."/>
            <person name="Sun H."/>
            <person name="Tunlid A."/>
            <person name="Henrissat B."/>
            <person name="Grigoriev I.V."/>
            <person name="Hibbett D.S."/>
            <person name="Martin F."/>
        </authorList>
    </citation>
    <scope>NUCLEOTIDE SEQUENCE [LARGE SCALE GENOMIC DNA]</scope>
    <source>
        <strain evidence="2">Marx 270</strain>
    </source>
</reference>
<name>A0A0C3NLW0_PISTI</name>
<sequence length="72" mass="7629">APNISTYGIIFVVLTSKLGPSCLSGSRPPVTPLMSSPRPCLVRPSPVMSLVSRSCPVEGALEVVFNGHFARF</sequence>
<evidence type="ECO:0000313" key="1">
    <source>
        <dbReference type="EMBL" id="KIO01900.1"/>
    </source>
</evidence>
<evidence type="ECO:0000313" key="2">
    <source>
        <dbReference type="Proteomes" id="UP000054217"/>
    </source>
</evidence>
<gene>
    <name evidence="1" type="ORF">M404DRAFT_961077</name>
</gene>
<dbReference type="EMBL" id="KN831984">
    <property type="protein sequence ID" value="KIO01900.1"/>
    <property type="molecule type" value="Genomic_DNA"/>
</dbReference>
<dbReference type="AlphaFoldDB" id="A0A0C3NLW0"/>
<reference evidence="1 2" key="1">
    <citation type="submission" date="2014-04" db="EMBL/GenBank/DDBJ databases">
        <authorList>
            <consortium name="DOE Joint Genome Institute"/>
            <person name="Kuo A."/>
            <person name="Kohler A."/>
            <person name="Costa M.D."/>
            <person name="Nagy L.G."/>
            <person name="Floudas D."/>
            <person name="Copeland A."/>
            <person name="Barry K.W."/>
            <person name="Cichocki N."/>
            <person name="Veneault-Fourrey C."/>
            <person name="LaButti K."/>
            <person name="Lindquist E.A."/>
            <person name="Lipzen A."/>
            <person name="Lundell T."/>
            <person name="Morin E."/>
            <person name="Murat C."/>
            <person name="Sun H."/>
            <person name="Tunlid A."/>
            <person name="Henrissat B."/>
            <person name="Grigoriev I.V."/>
            <person name="Hibbett D.S."/>
            <person name="Martin F."/>
            <person name="Nordberg H.P."/>
            <person name="Cantor M.N."/>
            <person name="Hua S.X."/>
        </authorList>
    </citation>
    <scope>NUCLEOTIDE SEQUENCE [LARGE SCALE GENOMIC DNA]</scope>
    <source>
        <strain evidence="1 2">Marx 270</strain>
    </source>
</reference>
<dbReference type="InParanoid" id="A0A0C3NLW0"/>
<feature type="non-terminal residue" evidence="1">
    <location>
        <position position="72"/>
    </location>
</feature>
<protein>
    <submittedName>
        <fullName evidence="1">Uncharacterized protein</fullName>
    </submittedName>
</protein>
<proteinExistence type="predicted"/>
<dbReference type="Proteomes" id="UP000054217">
    <property type="component" value="Unassembled WGS sequence"/>
</dbReference>